<dbReference type="Proteomes" id="UP000253845">
    <property type="component" value="Unassembled WGS sequence"/>
</dbReference>
<feature type="region of interest" description="Disordered" evidence="1">
    <location>
        <begin position="36"/>
        <end position="57"/>
    </location>
</feature>
<evidence type="ECO:0000313" key="2">
    <source>
        <dbReference type="EMBL" id="RDH15508.1"/>
    </source>
</evidence>
<dbReference type="EMBL" id="KZ851948">
    <property type="protein sequence ID" value="RDH15508.1"/>
    <property type="molecule type" value="Genomic_DNA"/>
</dbReference>
<dbReference type="VEuPathDB" id="FungiDB:M747DRAFT_360586"/>
<accession>A0A370BM58</accession>
<name>A0A370BM58_ASPNG</name>
<evidence type="ECO:0000256" key="1">
    <source>
        <dbReference type="SAM" id="MobiDB-lite"/>
    </source>
</evidence>
<organism evidence="2 3">
    <name type="scientific">Aspergillus niger ATCC 13496</name>
    <dbReference type="NCBI Taxonomy" id="1353008"/>
    <lineage>
        <taxon>Eukaryota</taxon>
        <taxon>Fungi</taxon>
        <taxon>Dikarya</taxon>
        <taxon>Ascomycota</taxon>
        <taxon>Pezizomycotina</taxon>
        <taxon>Eurotiomycetes</taxon>
        <taxon>Eurotiomycetidae</taxon>
        <taxon>Eurotiales</taxon>
        <taxon>Aspergillaceae</taxon>
        <taxon>Aspergillus</taxon>
        <taxon>Aspergillus subgen. Circumdati</taxon>
    </lineage>
</organism>
<feature type="compositionally biased region" description="Acidic residues" evidence="1">
    <location>
        <begin position="153"/>
        <end position="163"/>
    </location>
</feature>
<sequence length="484" mass="51253">MRAGIEEALKRGLSSDRQAMMIGEIVVVGEPARDWRRGEAERTTASEIPGSSGDPFMHGQGTAKHYAAGELIGMGAIAIACPKTNLARERSVDGLRFGLAVSFFGPSVAISSVSWGIICTTIVRKASLVATETMTIEERLPGVSGTRRAIREETEEEKDDDIGEGSTTVGESGGRRAKMPGTLSTQPANADWQELLEGGGISTLSGEQGSCALSANQSAGRQVSGGELVESQNAMRGFSCASGSPAPTVVNPGNPQPTGLQWVGPEGPRATSDIPLPRCDQMPLTSRSRPRPCLPAFAGHDSVLNSPMIRGPLEDLTAGLKVESNHQLGTKNLTLAASAPTLPSHTSCHIRQQRHANDGGRATPVGIPRVDSMLVLVLVCAARQFLCAMYCIASAGTCEQRQFSGWCASPMQITAWSKSQPNPGKSGACSVPGMQSVQLSHRVTWATSVSFSVGLVYPLTALFMTSANYGQFIEYLREAVIHRY</sequence>
<feature type="region of interest" description="Disordered" evidence="1">
    <location>
        <begin position="244"/>
        <end position="278"/>
    </location>
</feature>
<dbReference type="AlphaFoldDB" id="A0A370BM58"/>
<proteinExistence type="predicted"/>
<evidence type="ECO:0000313" key="3">
    <source>
        <dbReference type="Proteomes" id="UP000253845"/>
    </source>
</evidence>
<feature type="region of interest" description="Disordered" evidence="1">
    <location>
        <begin position="152"/>
        <end position="186"/>
    </location>
</feature>
<protein>
    <submittedName>
        <fullName evidence="2">Uncharacterized protein</fullName>
    </submittedName>
</protein>
<gene>
    <name evidence="2" type="ORF">M747DRAFT_360586</name>
</gene>
<reference evidence="2 3" key="1">
    <citation type="submission" date="2018-07" db="EMBL/GenBank/DDBJ databases">
        <title>Section-level genome sequencing of Aspergillus section Nigri to investigate inter- and intra-species variation.</title>
        <authorList>
            <consortium name="DOE Joint Genome Institute"/>
            <person name="Vesth T.C."/>
            <person name="Nybo J.L."/>
            <person name="Theobald S."/>
            <person name="Frisvad J.C."/>
            <person name="Larsen T.O."/>
            <person name="Nielsen K.F."/>
            <person name="Hoof J.B."/>
            <person name="Brandl J."/>
            <person name="Salamov A."/>
            <person name="Riley R."/>
            <person name="Gladden J.M."/>
            <person name="Phatale P."/>
            <person name="Nielsen M.T."/>
            <person name="Lyhne E.K."/>
            <person name="Kogle M.E."/>
            <person name="Strasser K."/>
            <person name="McDonnell E."/>
            <person name="Barry K."/>
            <person name="Clum A."/>
            <person name="Chen C."/>
            <person name="Nolan M."/>
            <person name="Sandor L."/>
            <person name="Kuo A."/>
            <person name="Lipzen A."/>
            <person name="Hainaut M."/>
            <person name="Drula E."/>
            <person name="Tsang A."/>
            <person name="Magnuson J.K."/>
            <person name="Henrissat B."/>
            <person name="Wiebenga A."/>
            <person name="Simmons B.A."/>
            <person name="Makela M.R."/>
            <person name="De vries R.P."/>
            <person name="Grigoriev I.V."/>
            <person name="Mortensen U.H."/>
            <person name="Baker S.E."/>
            <person name="Andersen M.R."/>
        </authorList>
    </citation>
    <scope>NUCLEOTIDE SEQUENCE [LARGE SCALE GENOMIC DNA]</scope>
    <source>
        <strain evidence="2 3">ATCC 13496</strain>
    </source>
</reference>